<feature type="region of interest" description="Disordered" evidence="1">
    <location>
        <begin position="146"/>
        <end position="170"/>
    </location>
</feature>
<keyword evidence="3" id="KW-1185">Reference proteome</keyword>
<evidence type="ECO:0000313" key="3">
    <source>
        <dbReference type="Proteomes" id="UP000521872"/>
    </source>
</evidence>
<evidence type="ECO:0000256" key="1">
    <source>
        <dbReference type="SAM" id="MobiDB-lite"/>
    </source>
</evidence>
<dbReference type="Proteomes" id="UP000521872">
    <property type="component" value="Unassembled WGS sequence"/>
</dbReference>
<proteinExistence type="predicted"/>
<accession>A0A8H4R6E0</accession>
<dbReference type="AlphaFoldDB" id="A0A8H4R6E0"/>
<comment type="caution">
    <text evidence="2">The sequence shown here is derived from an EMBL/GenBank/DDBJ whole genome shotgun (WGS) entry which is preliminary data.</text>
</comment>
<sequence length="224" mass="24308">MMLVQIPAIDAVSVPALPSLPSLSFNLGIVSTLAKPSTWIVLLASLVILSSIRAALLYIRPPTWTEASKRVSYVSIIVKEKETPVGASPSASSIPGGVGSQAAALGKEKTSAVNASSEASQTKKMSSWLWGLVKWDSLPPAAAIAERGGWQPPSSPQMQQIQRQTRRQRPSFEQPLPALYESQVPVSMAKMIMSRHTFRRPASRPPPVRATNVPQYQRRMPSMV</sequence>
<gene>
    <name evidence="2" type="ORF">D9613_001391</name>
</gene>
<organism evidence="2 3">
    <name type="scientific">Agrocybe pediades</name>
    <dbReference type="NCBI Taxonomy" id="84607"/>
    <lineage>
        <taxon>Eukaryota</taxon>
        <taxon>Fungi</taxon>
        <taxon>Dikarya</taxon>
        <taxon>Basidiomycota</taxon>
        <taxon>Agaricomycotina</taxon>
        <taxon>Agaricomycetes</taxon>
        <taxon>Agaricomycetidae</taxon>
        <taxon>Agaricales</taxon>
        <taxon>Agaricineae</taxon>
        <taxon>Strophariaceae</taxon>
        <taxon>Agrocybe</taxon>
    </lineage>
</organism>
<feature type="region of interest" description="Disordered" evidence="1">
    <location>
        <begin position="198"/>
        <end position="224"/>
    </location>
</feature>
<name>A0A8H4R6E0_9AGAR</name>
<dbReference type="EMBL" id="JAACJL010000001">
    <property type="protein sequence ID" value="KAF4623223.1"/>
    <property type="molecule type" value="Genomic_DNA"/>
</dbReference>
<evidence type="ECO:0000313" key="2">
    <source>
        <dbReference type="EMBL" id="KAF4623223.1"/>
    </source>
</evidence>
<reference evidence="2 3" key="1">
    <citation type="submission" date="2019-12" db="EMBL/GenBank/DDBJ databases">
        <authorList>
            <person name="Floudas D."/>
            <person name="Bentzer J."/>
            <person name="Ahren D."/>
            <person name="Johansson T."/>
            <person name="Persson P."/>
            <person name="Tunlid A."/>
        </authorList>
    </citation>
    <scope>NUCLEOTIDE SEQUENCE [LARGE SCALE GENOMIC DNA]</scope>
    <source>
        <strain evidence="2 3">CBS 102.39</strain>
    </source>
</reference>
<protein>
    <submittedName>
        <fullName evidence="2">Uncharacterized protein</fullName>
    </submittedName>
</protein>